<dbReference type="EMBL" id="KX698750">
    <property type="protein sequence ID" value="APD72706.1"/>
    <property type="molecule type" value="Genomic_DNA"/>
</dbReference>
<feature type="domain" description="Trypanosome variant surface glycoprotein C-terminal" evidence="11">
    <location>
        <begin position="409"/>
        <end position="489"/>
    </location>
</feature>
<dbReference type="Pfam" id="PF13206">
    <property type="entry name" value="VSG_B"/>
    <property type="match status" value="1"/>
</dbReference>
<keyword evidence="3" id="KW-1003">Cell membrane</keyword>
<dbReference type="AlphaFoldDB" id="A0A1J0R4E0"/>
<evidence type="ECO:0000259" key="11">
    <source>
        <dbReference type="Pfam" id="PF10659"/>
    </source>
</evidence>
<dbReference type="GO" id="GO:0098552">
    <property type="term" value="C:side of membrane"/>
    <property type="evidence" value="ECO:0007669"/>
    <property type="project" value="UniProtKB-KW"/>
</dbReference>
<organism evidence="13">
    <name type="scientific">Trypanosoma brucei</name>
    <dbReference type="NCBI Taxonomy" id="5691"/>
    <lineage>
        <taxon>Eukaryota</taxon>
        <taxon>Discoba</taxon>
        <taxon>Euglenozoa</taxon>
        <taxon>Kinetoplastea</taxon>
        <taxon>Metakinetoplastina</taxon>
        <taxon>Trypanosomatida</taxon>
        <taxon>Trypanosomatidae</taxon>
        <taxon>Trypanosoma</taxon>
    </lineage>
</organism>
<dbReference type="VEuPathDB" id="TriTrypDB:Tb927.3.150"/>
<proteinExistence type="predicted"/>
<evidence type="ECO:0000256" key="3">
    <source>
        <dbReference type="ARBA" id="ARBA00022475"/>
    </source>
</evidence>
<feature type="compositionally biased region" description="Basic and acidic residues" evidence="9">
    <location>
        <begin position="487"/>
        <end position="500"/>
    </location>
</feature>
<evidence type="ECO:0000313" key="13">
    <source>
        <dbReference type="EMBL" id="APD72706.1"/>
    </source>
</evidence>
<protein>
    <submittedName>
        <fullName evidence="13">Variant surface glycoprotein 1125.1037</fullName>
    </submittedName>
</protein>
<keyword evidence="7" id="KW-0325">Glycoprotein</keyword>
<keyword evidence="6" id="KW-0472">Membrane</keyword>
<feature type="region of interest" description="Disordered" evidence="9">
    <location>
        <begin position="438"/>
        <end position="500"/>
    </location>
</feature>
<keyword evidence="8" id="KW-0449">Lipoprotein</keyword>
<evidence type="ECO:0000256" key="9">
    <source>
        <dbReference type="SAM" id="MobiDB-lite"/>
    </source>
</evidence>
<evidence type="ECO:0000256" key="8">
    <source>
        <dbReference type="ARBA" id="ARBA00023288"/>
    </source>
</evidence>
<dbReference type="InterPro" id="IPR019609">
    <property type="entry name" value="Variant_surf_glycoprt_trypan_C"/>
</dbReference>
<evidence type="ECO:0000256" key="4">
    <source>
        <dbReference type="ARBA" id="ARBA00022622"/>
    </source>
</evidence>
<keyword evidence="5 10" id="KW-0732">Signal</keyword>
<evidence type="ECO:0000256" key="10">
    <source>
        <dbReference type="SAM" id="SignalP"/>
    </source>
</evidence>
<evidence type="ECO:0000256" key="7">
    <source>
        <dbReference type="ARBA" id="ARBA00023180"/>
    </source>
</evidence>
<feature type="signal peptide" evidence="10">
    <location>
        <begin position="1"/>
        <end position="22"/>
    </location>
</feature>
<feature type="compositionally biased region" description="Basic and acidic residues" evidence="9">
    <location>
        <begin position="438"/>
        <end position="470"/>
    </location>
</feature>
<evidence type="ECO:0000256" key="5">
    <source>
        <dbReference type="ARBA" id="ARBA00022729"/>
    </source>
</evidence>
<evidence type="ECO:0000256" key="2">
    <source>
        <dbReference type="ARBA" id="ARBA00004609"/>
    </source>
</evidence>
<sequence length="500" mass="53283">MAASLVILGIATAILTWNTAEGAGAATNVNEAAYAMLCKTFNAIAKPYAAPPETVIDPNIEAEALAFNFSMHHPTAAEELANEQTTERNKLKKTSEAFQVTTDETFDKIKSTAQTALRLRKNKHFANLKATPTNQHLMAGVAHIVKQIQETTAAARAADIISEHASAQKYLNQAIYGSDTVNDNIKLTDSTGRTRQQSCGQTGNDNTQSTASNSIKHDIMCLCGVAAGGAGTDVCHTFSNPLSTAVTGNNELKADWLKLKGGCAAIGEQPSPTPQMTASAAEAAATYIAKAGTTDGKISHLLGYHQTDANSGCTGENTANQGTCVYYGKGSGVTLKYTIKWIDNMRQAATAMAAAEKAAEKRQRLVDKLQALNATLAATASAAMRLQPAVNIKINTEKINKEKNTEKMCHELKSPEQCATNDNCKYDKDKAEEPKCVLSEKGKQAAEKASQETGGKDVKTDCSSHQDQKSCEAVNTAGKPATCGWRRSKEGENDPTKRES</sequence>
<dbReference type="InterPro" id="IPR025932">
    <property type="entry name" value="Trypano_VSG_B_N_dom"/>
</dbReference>
<evidence type="ECO:0000259" key="12">
    <source>
        <dbReference type="Pfam" id="PF13206"/>
    </source>
</evidence>
<keyword evidence="4" id="KW-0336">GPI-anchor</keyword>
<name>A0A1J0R4E0_9TRYP</name>
<dbReference type="InterPro" id="IPR027446">
    <property type="entry name" value="VSG_C_dom_sf"/>
</dbReference>
<dbReference type="GO" id="GO:0005886">
    <property type="term" value="C:plasma membrane"/>
    <property type="evidence" value="ECO:0007669"/>
    <property type="project" value="UniProtKB-SubCell"/>
</dbReference>
<evidence type="ECO:0000256" key="6">
    <source>
        <dbReference type="ARBA" id="ARBA00023136"/>
    </source>
</evidence>
<dbReference type="SUPFAM" id="SSF118251">
    <property type="entry name" value="Variant surface glycoprotein MITAT 1.2, VSG 221, C-terminal domain"/>
    <property type="match status" value="1"/>
</dbReference>
<reference evidence="13" key="1">
    <citation type="submission" date="2016-08" db="EMBL/GenBank/DDBJ databases">
        <title>VSG repertoire of Trypanosoma brucei EATRO 1125.</title>
        <authorList>
            <person name="Cross G.A."/>
        </authorList>
    </citation>
    <scope>NUCLEOTIDE SEQUENCE</scope>
    <source>
        <strain evidence="13">EATRO 1125</strain>
    </source>
</reference>
<evidence type="ECO:0000256" key="1">
    <source>
        <dbReference type="ARBA" id="ARBA00002523"/>
    </source>
</evidence>
<dbReference type="VEuPathDB" id="TriTrypDB:Tb427_000379700"/>
<comment type="function">
    <text evidence="1">VSG forms a coat on the surface of the parasite. The trypanosome evades the immune response of the host by expressing a series of antigenically distinct VSGs from an estimated 1000 VSG genes.</text>
</comment>
<comment type="subcellular location">
    <subcellularLocation>
        <location evidence="2">Cell membrane</location>
        <topology evidence="2">Lipid-anchor</topology>
        <topology evidence="2">GPI-anchor</topology>
    </subcellularLocation>
</comment>
<feature type="chain" id="PRO_5013131176" evidence="10">
    <location>
        <begin position="23"/>
        <end position="500"/>
    </location>
</feature>
<feature type="domain" description="Trypanosome variant surface glycoprotein B-type N-terminal" evidence="12">
    <location>
        <begin position="16"/>
        <end position="370"/>
    </location>
</feature>
<dbReference type="Pfam" id="PF10659">
    <property type="entry name" value="Trypan_glycop_C"/>
    <property type="match status" value="1"/>
</dbReference>
<accession>A0A1J0R4E0</accession>
<feature type="region of interest" description="Disordered" evidence="9">
    <location>
        <begin position="187"/>
        <end position="210"/>
    </location>
</feature>